<dbReference type="Gene3D" id="1.20.1270.280">
    <property type="match status" value="1"/>
</dbReference>
<dbReference type="FunFam" id="3.40.50.300:FF:001143">
    <property type="entry name" value="Dynein axonemal heavy chain 6"/>
    <property type="match status" value="1"/>
</dbReference>
<keyword evidence="5" id="KW-0677">Repeat</keyword>
<dbReference type="InterPro" id="IPR035706">
    <property type="entry name" value="AAA_9"/>
</dbReference>
<dbReference type="GO" id="GO:0045505">
    <property type="term" value="F:dynein intermediate chain binding"/>
    <property type="evidence" value="ECO:0007669"/>
    <property type="project" value="InterPro"/>
</dbReference>
<dbReference type="Pfam" id="PF17857">
    <property type="entry name" value="AAA_lid_1"/>
    <property type="match status" value="1"/>
</dbReference>
<dbReference type="FunFam" id="1.10.8.1220:FF:000001">
    <property type="entry name" value="Dynein axonemal heavy chain 5"/>
    <property type="match status" value="1"/>
</dbReference>
<dbReference type="FunFam" id="1.20.140.100:FF:000004">
    <property type="entry name" value="Dynein axonemal heavy chain 6"/>
    <property type="match status" value="1"/>
</dbReference>
<dbReference type="InterPro" id="IPR003593">
    <property type="entry name" value="AAA+_ATPase"/>
</dbReference>
<dbReference type="Gene3D" id="1.20.58.1120">
    <property type="match status" value="1"/>
</dbReference>
<dbReference type="FunFam" id="1.10.8.710:FF:000004">
    <property type="entry name" value="Dynein axonemal heavy chain 6"/>
    <property type="match status" value="1"/>
</dbReference>
<dbReference type="FunFam" id="1.20.920.20:FF:000006">
    <property type="entry name" value="Dynein, axonemal, heavy chain 6"/>
    <property type="match status" value="1"/>
</dbReference>
<keyword evidence="8" id="KW-0243">Dynein</keyword>
<evidence type="ECO:0000256" key="7">
    <source>
        <dbReference type="ARBA" id="ARBA00022840"/>
    </source>
</evidence>
<protein>
    <recommendedName>
        <fullName evidence="16">AAA+ ATPase domain-containing protein</fullName>
    </recommendedName>
</protein>
<dbReference type="Gene3D" id="6.10.140.1060">
    <property type="match status" value="1"/>
</dbReference>
<dbReference type="Pfam" id="PF12777">
    <property type="entry name" value="MT"/>
    <property type="match status" value="1"/>
</dbReference>
<dbReference type="InterPro" id="IPR041658">
    <property type="entry name" value="AAA_lid_11"/>
</dbReference>
<dbReference type="InterPro" id="IPR013602">
    <property type="entry name" value="Dynein_heavy_linker"/>
</dbReference>
<keyword evidence="10" id="KW-0969">Cilium</keyword>
<evidence type="ECO:0000256" key="14">
    <source>
        <dbReference type="SAM" id="Coils"/>
    </source>
</evidence>
<feature type="domain" description="AAA+ ATPase" evidence="16">
    <location>
        <begin position="1690"/>
        <end position="1826"/>
    </location>
</feature>
<evidence type="ECO:0000256" key="3">
    <source>
        <dbReference type="ARBA" id="ARBA00022490"/>
    </source>
</evidence>
<dbReference type="Pfam" id="PF17852">
    <property type="entry name" value="Dynein_AAA_lid"/>
    <property type="match status" value="1"/>
</dbReference>
<accession>A0AAW2ICI5</accession>
<dbReference type="InterPro" id="IPR041228">
    <property type="entry name" value="Dynein_C"/>
</dbReference>
<dbReference type="InterPro" id="IPR043160">
    <property type="entry name" value="Dynein_C_barrel"/>
</dbReference>
<dbReference type="InterPro" id="IPR041589">
    <property type="entry name" value="DNAH3_AAA_lid_1"/>
</dbReference>
<dbReference type="Pfam" id="PF12781">
    <property type="entry name" value="AAA_9"/>
    <property type="match status" value="1"/>
</dbReference>
<dbReference type="FunFam" id="1.20.920.30:FF:000002">
    <property type="entry name" value="Dynein axonemal heavy chain 3"/>
    <property type="match status" value="1"/>
</dbReference>
<evidence type="ECO:0000256" key="6">
    <source>
        <dbReference type="ARBA" id="ARBA00022741"/>
    </source>
</evidence>
<dbReference type="InterPro" id="IPR026983">
    <property type="entry name" value="DHC"/>
</dbReference>
<dbReference type="GO" id="GO:0005524">
    <property type="term" value="F:ATP binding"/>
    <property type="evidence" value="ECO:0007669"/>
    <property type="project" value="UniProtKB-KW"/>
</dbReference>
<dbReference type="Gene3D" id="3.40.50.300">
    <property type="entry name" value="P-loop containing nucleotide triphosphate hydrolases"/>
    <property type="match status" value="5"/>
</dbReference>
<dbReference type="Gene3D" id="1.10.472.130">
    <property type="match status" value="1"/>
</dbReference>
<dbReference type="InterPro" id="IPR042222">
    <property type="entry name" value="Dynein_2_N"/>
</dbReference>
<dbReference type="SUPFAM" id="SSF52540">
    <property type="entry name" value="P-loop containing nucleoside triphosphate hydrolases"/>
    <property type="match status" value="4"/>
</dbReference>
<dbReference type="Gene3D" id="1.10.8.1220">
    <property type="match status" value="1"/>
</dbReference>
<dbReference type="FunFam" id="1.10.8.720:FF:000007">
    <property type="entry name" value="Dynein axonemal heavy chain 6"/>
    <property type="match status" value="1"/>
</dbReference>
<keyword evidence="11" id="KW-0505">Motor protein</keyword>
<dbReference type="Pfam" id="PF12780">
    <property type="entry name" value="AAA_8"/>
    <property type="match status" value="1"/>
</dbReference>
<feature type="domain" description="AAA+ ATPase" evidence="16">
    <location>
        <begin position="1409"/>
        <end position="1511"/>
    </location>
</feature>
<evidence type="ECO:0000256" key="2">
    <source>
        <dbReference type="ARBA" id="ARBA00008887"/>
    </source>
</evidence>
<keyword evidence="13" id="KW-0966">Cell projection</keyword>
<dbReference type="Gene3D" id="3.20.180.20">
    <property type="entry name" value="Dynein heavy chain, N-terminal domain 2"/>
    <property type="match status" value="1"/>
</dbReference>
<comment type="subcellular location">
    <subcellularLocation>
        <location evidence="1">Cytoplasm</location>
        <location evidence="1">Cytoskeleton</location>
        <location evidence="1">Cilium axoneme</location>
    </subcellularLocation>
</comment>
<dbReference type="FunFam" id="3.40.50.300:FF:000063">
    <property type="entry name" value="dynein heavy chain 6, axonemal"/>
    <property type="match status" value="1"/>
</dbReference>
<dbReference type="PANTHER" id="PTHR22878:SF68">
    <property type="entry name" value="DYNEIN HEAVY CHAIN 6, AXONEMAL-LIKE"/>
    <property type="match status" value="1"/>
</dbReference>
<dbReference type="GO" id="GO:0005930">
    <property type="term" value="C:axoneme"/>
    <property type="evidence" value="ECO:0007669"/>
    <property type="project" value="UniProtKB-SubCell"/>
</dbReference>
<dbReference type="PANTHER" id="PTHR22878">
    <property type="entry name" value="DYNEIN HEAVY CHAIN 6, AXONEMAL-LIKE-RELATED"/>
    <property type="match status" value="1"/>
</dbReference>
<evidence type="ECO:0000256" key="8">
    <source>
        <dbReference type="ARBA" id="ARBA00023017"/>
    </source>
</evidence>
<dbReference type="Gene3D" id="1.20.920.20">
    <property type="match status" value="1"/>
</dbReference>
<dbReference type="InterPro" id="IPR024317">
    <property type="entry name" value="Dynein_heavy_chain_D4_dom"/>
</dbReference>
<evidence type="ECO:0000256" key="5">
    <source>
        <dbReference type="ARBA" id="ARBA00022737"/>
    </source>
</evidence>
<dbReference type="InterPro" id="IPR027417">
    <property type="entry name" value="P-loop_NTPase"/>
</dbReference>
<dbReference type="Pfam" id="PF18198">
    <property type="entry name" value="AAA_lid_11"/>
    <property type="match status" value="1"/>
</dbReference>
<dbReference type="Gene3D" id="1.10.8.710">
    <property type="match status" value="1"/>
</dbReference>
<evidence type="ECO:0000256" key="1">
    <source>
        <dbReference type="ARBA" id="ARBA00004430"/>
    </source>
</evidence>
<evidence type="ECO:0000256" key="11">
    <source>
        <dbReference type="ARBA" id="ARBA00023175"/>
    </source>
</evidence>
<gene>
    <name evidence="17" type="ORF">PYX00_001484</name>
</gene>
<keyword evidence="7" id="KW-0067">ATP-binding</keyword>
<dbReference type="GO" id="GO:0008569">
    <property type="term" value="F:minus-end-directed microtubule motor activity"/>
    <property type="evidence" value="ECO:0007669"/>
    <property type="project" value="InterPro"/>
</dbReference>
<dbReference type="Pfam" id="PF08393">
    <property type="entry name" value="DHC_N2"/>
    <property type="match status" value="1"/>
</dbReference>
<feature type="domain" description="AAA+ ATPase" evidence="16">
    <location>
        <begin position="2035"/>
        <end position="2188"/>
    </location>
</feature>
<dbReference type="InterPro" id="IPR043157">
    <property type="entry name" value="Dynein_AAA1S"/>
</dbReference>
<organism evidence="17">
    <name type="scientific">Menopon gallinae</name>
    <name type="common">poultry shaft louse</name>
    <dbReference type="NCBI Taxonomy" id="328185"/>
    <lineage>
        <taxon>Eukaryota</taxon>
        <taxon>Metazoa</taxon>
        <taxon>Ecdysozoa</taxon>
        <taxon>Arthropoda</taxon>
        <taxon>Hexapoda</taxon>
        <taxon>Insecta</taxon>
        <taxon>Pterygota</taxon>
        <taxon>Neoptera</taxon>
        <taxon>Paraneoptera</taxon>
        <taxon>Psocodea</taxon>
        <taxon>Troctomorpha</taxon>
        <taxon>Phthiraptera</taxon>
        <taxon>Amblycera</taxon>
        <taxon>Menoponidae</taxon>
        <taxon>Menopon</taxon>
    </lineage>
</organism>
<evidence type="ECO:0000256" key="10">
    <source>
        <dbReference type="ARBA" id="ARBA00023069"/>
    </source>
</evidence>
<dbReference type="GO" id="GO:0005874">
    <property type="term" value="C:microtubule"/>
    <property type="evidence" value="ECO:0007669"/>
    <property type="project" value="UniProtKB-KW"/>
</dbReference>
<dbReference type="GO" id="GO:0030286">
    <property type="term" value="C:dynein complex"/>
    <property type="evidence" value="ECO:0007669"/>
    <property type="project" value="UniProtKB-KW"/>
</dbReference>
<evidence type="ECO:0000259" key="16">
    <source>
        <dbReference type="SMART" id="SM00382"/>
    </source>
</evidence>
<dbReference type="Pfam" id="PF12774">
    <property type="entry name" value="AAA_6"/>
    <property type="match status" value="1"/>
</dbReference>
<dbReference type="Gene3D" id="1.10.8.720">
    <property type="entry name" value="Region D6 of dynein motor"/>
    <property type="match status" value="1"/>
</dbReference>
<dbReference type="Pfam" id="PF03028">
    <property type="entry name" value="Dynein_heavy"/>
    <property type="match status" value="1"/>
</dbReference>
<dbReference type="FunFam" id="3.10.490.20:FF:000005">
    <property type="entry name" value="Dynein axonemal heavy chain 6"/>
    <property type="match status" value="1"/>
</dbReference>
<comment type="similarity">
    <text evidence="2">Belongs to the dynein heavy chain family.</text>
</comment>
<reference evidence="17" key="1">
    <citation type="journal article" date="2024" name="Gigascience">
        <title>Chromosome-level genome of the poultry shaft louse Menopon gallinae provides insight into the host-switching and adaptive evolution of parasitic lice.</title>
        <authorList>
            <person name="Xu Y."/>
            <person name="Ma L."/>
            <person name="Liu S."/>
            <person name="Liang Y."/>
            <person name="Liu Q."/>
            <person name="He Z."/>
            <person name="Tian L."/>
            <person name="Duan Y."/>
            <person name="Cai W."/>
            <person name="Li H."/>
            <person name="Song F."/>
        </authorList>
    </citation>
    <scope>NUCLEOTIDE SEQUENCE</scope>
    <source>
        <strain evidence="17">Cailab_2023a</strain>
    </source>
</reference>
<evidence type="ECO:0000313" key="17">
    <source>
        <dbReference type="EMBL" id="KAL0280092.1"/>
    </source>
</evidence>
<dbReference type="InterPro" id="IPR042228">
    <property type="entry name" value="Dynein_linker_3"/>
</dbReference>
<keyword evidence="6" id="KW-0547">Nucleotide-binding</keyword>
<dbReference type="FunFam" id="3.40.50.300:FF:000362">
    <property type="entry name" value="Dynein, axonemal, heavy chain 6"/>
    <property type="match status" value="1"/>
</dbReference>
<sequence>MSDREVHYVPSWTKKYPCPPPPRSRRALCNERTISVFDKPDKDTEETQEIVSKSDVGKPGFDLRDEPLYSWDDMALRVLAPFTKTKSKKTVEEGLFHIPHKRIISKLNYVKPEIEPLPGYLDSQNRRRRPRTPTPEKVESEENLVVKIEDEDGVKRRKPPEELIDVKEVIQRMRKAEDFYFLYLVYGVSRVSEFFSPYSLKIVPYELLDKDNFLTISTYGVMVHTPGEVSFTTLDEWENEYESFRKIIKIRVFRLFRLWKGFYLWKKEVNWRKYTEARLTLALNLFILNPILKDCLLEIRQMCVKLEDYSFPDLKKIVTFYLFDFIEVQMCRLERVQTTLIEFREIVKNLVNTACHGALSVEGYTTDDSNVRPSQCGLNPRKQADGALKMSYIEQANKRRVCERLSSFINLVDYLMLEVYHRCIYNSLKSLNDAFEKHSKFLPSEELLTSKDPKVDLDIHRPDGYPQQPFFFIDVFADVSGLITDPTEQIFINTFQELIDLYDQIVKSLLIMVQDSFFLPFIEPTLNDKHVERLIGEGPSIDMLITIDPMIQSLKTSIIENIRKNFNYAEMYMRRLDSIQKFYGENCALNKDVILQETCPKQMRNFLERYHDQIEEINNVRGKQSIGMLTLLLEDFKTDILPSPTELLQLTEKVVPKLGAARVEALTKECTDAKEFLEIEPVNTIDYVKHLEFLDEIVGRLDGIESEIEYAKEIYDLVDEFQVPTPPDEIEAYFNFGAILTQLRTLCERKIVDKMNMINKLNASLSKDVSALIQEVGVIQDEANQSWLVEKKSNPDECKFTLNVIADQLNECHKRAQEIKGYQKQFRIEGTRFEMLEEVVNDVKLRQMLWESLDTWKKVYEEYMFGDFNTLNPEEVNVFVTKILKNIGQLDKGIPKNDITPDFKEEVERFKEKLPVIANLRNTSLKPRHWLAIEGVLNHKFIPGETITLKTLENLGVFNYMAELQEISAQASSEAGLENLLKKIEDNWKELEFPVIPYRDSKDVYILGSLEEVQQVLDDSFINMNVILSSRHVGPIRSRVDEWCRLLELFSKTIDEWWTCQTNWLYLESIFSAPDIQRQLPNEAKMFVVVDKNWKDLMRRTAKNPLALQAATFAGTLETLQTNNGLLDQIMKCLEAYLESKRVIFPRFYFLSNEELLEILAQTRNPHAVQPFLRKCFDAITKLEFGSVPSKGGEIQLTTDIVAMLSPEGERVPLGKGLKARGNVEDWLGKVEESMLISLKRAMKYALLDQKIKDRTVWVLNHASQIVLTVSQIMWCKNIHAILDGSGDKLGEMIQFEKHNFSELNRLASMVRGNLSKLGRMVVCSLITIDVHARDNVTSLVKAKTVNSHDFEWLKCLRYYWDETIDNCVARMSSACHVYGYEYLGASPRLVITPLTDKCYLCLMGALQLDLGGAPAGPAGTGKTETTKDLAKSLAIQCVVFNCSEGLDYKMMGRFFSGLAQSGAWCCFDEFNRIDIEVLSVIAQQLITIRNAKAAKVTRFMFEGREIKLVPQCATFITMNPGYAGRTELPDNLKALFRPMAMMVPDYALIAEVILYSEGFESSKTLAHKMTQMYKLCSEQLSHQDHYDFGMRAVKSVLVMAGSLKRENPDKREDVVLIRALRDSNLPKFLSHDALLFQGILSDLFPGVILPEQDYGALQTAIVTVTRNSGLQPEDCMVRKVIQLYETMLVRHGVMLVGPTGGGKTTVLNALKNALTFLYEEKVENPYYRPVQTYVLNPKSITLGELYGEVNLMTLEWKDGVLGMAVRTAVQCPRDDHQWVICDGPVDAVWIENMNTVLDDNKMLCLANSERIKLTPYVHMVFEVMDLAQASPATVSRCGMVYIDPDDLGWMPYVKTWASRLPESIGLTEEYLKFLLSLFDTFVDDCLYYLKKNCTFGINQVNISKVVTMCKLLEAMLLEPNAIERGMDKSKVRTLIAQCFVFTLVWALGGNINEQHRDAYEVFLRSLFEEHEDAKLSTAADLWSMYVDIRGKRMDFWNKIIPSFAYDAETPFFEILVPTQDTVRFGYLMTKLLGVNQAILFTGNTGVGKSVIAKSVLNVMAQSGSWLPVMLNFSAQTSSARTQEMIEVKLEKRKRTVLGAPTGKRVVVFVDDVNMPKLDTYGSQPPIELLRQYLDFGGLYDREKLFWKDIQDMVICAACAPPGGGRNPVTPRFMRHFSMFLIPFPSELSLKAIFKAIMLGFLSDFVTSIKDLASSIVNAAIEIYQRIAIDLLPTPAKSHYVFNLRDLSKCIQGTLQADPGRVRENIQILRLFYHECLRVFHDRLINKEDKSYFYFLMREICSRQFGTPVLFFEEDQMLLNPPTLIFGDFLNPNTPKEDRIYEEITNLTKLKSVLEDYLEDYNLVTSKDMKIIFFMDAVEHCARLARILRAERGNGLLVGVGGMGKQSLTKLASHLNGYKCFQIELTRNYDHASFQEDLRKVYFASGAKGEHTAFLFTDSQICQEDFLEDINNILNTGEVPNLFESDEYERVINAVRPLARENGISEGNRDQIFQLFISRVRGNLHVVLCMSPIGDAFRRRCRMFPSLVNCCTIDWFLPWPTEALLSVAEDSFKNTVSDMELVQKLSINCVTMHESVELMTHRLLVEKRRYYYTTPSSYLELLKLFKRMLSRKTDDTLKRRERIANGLKKLHETNSLVDKIKVELIALEPQLHKKSEATNALMKNLAKEQAAADQVRQVVLADEAIAKTKAAHTRELADDAQRDLAEAMPAMEAAMKALESLNKNDINELKVFNKPPELVKVVMEAVCLLLGVKQDWSSAKVVLADVNFLKKLQDFDKDHISDNVLKTLRARYINNPDFVPDKVATQSKVCKSLCMWVRAIDVYAKVFKVVEPKRKAMEAAARELNAITSVLRDKQKKLSEVEAHIAHLEALFDASVAEKSTLEAAMALTTARLTRSGRLTSALADEQVRWEQQVEMFTMQLQNMVGDVLLGSGCVAYEGVFPSDFRQELVEIWLNKCFELGIPATENFSLITVLADPYEIRMWNSFGLPRDNISTENAILVMKSERWPLMIDPQEQANRWVRNMEAENGLNVCKMNDPNYMRILESCIRVGLPALLQEVGETLDPALGPILAKQTFIQGGRLMMRLGDTDVEYDPKFKLYMTTKLANPHYLPEICIQVTLVNFTVTPTGLEDQLLADVVRLERPDLERTRNELITRINNDKQQLKNIEDKILKLLFASTGNILDDEELIDTLNESKETTEVIGTRLQETEATEEKISIARERYRIVALRGSILYFVVAQLAEIDPMYQFSLKYFNQIFDNVIDTTEKVKELDERLQILIDEITLAVYTNTSRGLFERHKLVFSFLLCLSIMRQKGLINEGYWNFLLRGIPSGHKMETEKKPDHPALSENVWQSANYLSETFESFHGLERDVLTKIHIKLGDYDYYININVGNTSHSKRNWNHHLTDLEKLVLYKALREEKLIFAICEFVRVNLGKTFVESPQIDFHQLYADTSTVTPLIFILSTGSDPFGAFQRFAAEKNNLDKIQSISLGQGQGPIAEKMIQDASVNGDWVFLQNCHLATSWMGPMERKIISLSATAERINSEFRIFLSSMPSKHFPVAVLQNSVKVTIEPPKGLRANVKRAFFEMTRDFFEDNVLHASWRKMVFGICFFHAIIQERKKFGPLGWNITYEFNDSDRECALNTLKMFCSAGTIPWDALEYTTGEITYGGRVTDGWDQRCLKTILKGYFSPRILEKGYKYSASGTYYCPESTHCNTLAKYRTFVENLPLIEEPEIFGMHENANIAFQTKETQDMIKTILNVQPREGEVGSGRTTDDIAYDLAESIQERIISKVDPDKAISTLVQRDNKGRLPSLSTVLFQEVDRFNKLLKVIHASLEDLKKAIKGLLVMSDQLEEIYKSFVNNMVPKVWERSAYPSLKSLGSWIKDLELRLDFMSTWVTLGHPPSYWLSGFFFPQGFLTGVLQTHARKYDTPIDQLKFDFIVKNEAVDQEEVFDGHKKTGRDAPEMYGNFTRPSDGVLVHGLFLDAARWDYRTMMLNDPNPGEMNPPLPVIHLSPQVKAPQSKNRYVCPLYKTSNRAGVLSTTGHSTNFVVPVLLPTDRDEHVWIIKGTALLTQITD</sequence>
<dbReference type="InterPro" id="IPR035699">
    <property type="entry name" value="AAA_6"/>
</dbReference>
<comment type="caution">
    <text evidence="17">The sequence shown here is derived from an EMBL/GenBank/DDBJ whole genome shotgun (WGS) entry which is preliminary data.</text>
</comment>
<feature type="coiled-coil region" evidence="14">
    <location>
        <begin position="2857"/>
        <end position="2891"/>
    </location>
</feature>
<dbReference type="EMBL" id="JARGDH010000001">
    <property type="protein sequence ID" value="KAL0280092.1"/>
    <property type="molecule type" value="Genomic_DNA"/>
</dbReference>
<dbReference type="Gene3D" id="1.20.140.100">
    <property type="entry name" value="Dynein heavy chain, N-terminal domain 2"/>
    <property type="match status" value="1"/>
</dbReference>
<keyword evidence="12" id="KW-0206">Cytoskeleton</keyword>
<evidence type="ECO:0000256" key="9">
    <source>
        <dbReference type="ARBA" id="ARBA00023054"/>
    </source>
</evidence>
<dbReference type="Pfam" id="PF12775">
    <property type="entry name" value="AAA_7"/>
    <property type="match status" value="1"/>
</dbReference>
<evidence type="ECO:0000256" key="13">
    <source>
        <dbReference type="ARBA" id="ARBA00023273"/>
    </source>
</evidence>
<evidence type="ECO:0000256" key="15">
    <source>
        <dbReference type="SAM" id="MobiDB-lite"/>
    </source>
</evidence>
<dbReference type="Gene3D" id="3.10.490.20">
    <property type="match status" value="1"/>
</dbReference>
<proteinExistence type="inferred from homology"/>
<evidence type="ECO:0000256" key="12">
    <source>
        <dbReference type="ARBA" id="ARBA00023212"/>
    </source>
</evidence>
<dbReference type="InterPro" id="IPR004273">
    <property type="entry name" value="Dynein_heavy_D6_P-loop"/>
</dbReference>
<evidence type="ECO:0000256" key="4">
    <source>
        <dbReference type="ARBA" id="ARBA00022701"/>
    </source>
</evidence>
<keyword evidence="3" id="KW-0963">Cytoplasm</keyword>
<dbReference type="Gene3D" id="1.20.920.30">
    <property type="match status" value="1"/>
</dbReference>
<dbReference type="SMART" id="SM00382">
    <property type="entry name" value="AAA"/>
    <property type="match status" value="3"/>
</dbReference>
<feature type="region of interest" description="Disordered" evidence="15">
    <location>
        <begin position="120"/>
        <end position="140"/>
    </location>
</feature>
<dbReference type="GO" id="GO:0007018">
    <property type="term" value="P:microtubule-based movement"/>
    <property type="evidence" value="ECO:0007669"/>
    <property type="project" value="InterPro"/>
</dbReference>
<dbReference type="FunFam" id="3.40.50.300:FF:001145">
    <property type="entry name" value="Putative dynein heavy chain"/>
    <property type="match status" value="1"/>
</dbReference>
<feature type="region of interest" description="Disordered" evidence="15">
    <location>
        <begin position="37"/>
        <end position="58"/>
    </location>
</feature>
<dbReference type="FunFam" id="3.20.180.20:FF:000004">
    <property type="entry name" value="Dynein axonemal heavy chain 6"/>
    <property type="match status" value="1"/>
</dbReference>
<dbReference type="Gene3D" id="1.10.287.2620">
    <property type="match status" value="1"/>
</dbReference>
<keyword evidence="4" id="KW-0493">Microtubule</keyword>
<dbReference type="FunFam" id="1.20.1270.280:FF:000001">
    <property type="entry name" value="dynein heavy chain 7, axonemal"/>
    <property type="match status" value="1"/>
</dbReference>
<dbReference type="Pfam" id="PF18199">
    <property type="entry name" value="Dynein_C"/>
    <property type="match status" value="1"/>
</dbReference>
<name>A0AAW2ICI5_9NEOP</name>
<dbReference type="FunFam" id="1.10.287.2620:FF:000001">
    <property type="entry name" value="Cytoplasmic dynein heavy chain 1"/>
    <property type="match status" value="1"/>
</dbReference>
<dbReference type="FunFam" id="1.20.58.1120:FF:000007">
    <property type="entry name" value="Dynein heavy chain 4"/>
    <property type="match status" value="1"/>
</dbReference>
<dbReference type="GO" id="GO:0051959">
    <property type="term" value="F:dynein light intermediate chain binding"/>
    <property type="evidence" value="ECO:0007669"/>
    <property type="project" value="InterPro"/>
</dbReference>
<dbReference type="InterPro" id="IPR041466">
    <property type="entry name" value="Dynein_AAA5_ext"/>
</dbReference>
<keyword evidence="9 14" id="KW-0175">Coiled coil</keyword>
<dbReference type="InterPro" id="IPR024743">
    <property type="entry name" value="Dynein_HC_stalk"/>
</dbReference>
<dbReference type="FunFam" id="3.40.50.300:FF:002141">
    <property type="entry name" value="Dynein heavy chain"/>
    <property type="match status" value="1"/>
</dbReference>
<dbReference type="InterPro" id="IPR042219">
    <property type="entry name" value="AAA_lid_11_sf"/>
</dbReference>